<reference evidence="9 10" key="1">
    <citation type="submission" date="2023-05" db="EMBL/GenBank/DDBJ databases">
        <title>Actinoplanes sp. NEAU-A12 genome sequencing.</title>
        <authorList>
            <person name="Wang Z.-S."/>
        </authorList>
    </citation>
    <scope>NUCLEOTIDE SEQUENCE [LARGE SCALE GENOMIC DNA]</scope>
    <source>
        <strain evidence="9 10">NEAU-A12</strain>
    </source>
</reference>
<dbReference type="PROSITE" id="PS51755">
    <property type="entry name" value="OMPR_PHOB"/>
    <property type="match status" value="1"/>
</dbReference>
<dbReference type="InterPro" id="IPR036388">
    <property type="entry name" value="WH-like_DNA-bd_sf"/>
</dbReference>
<protein>
    <submittedName>
        <fullName evidence="9">BTAD domain-containing putative transcriptional regulator</fullName>
    </submittedName>
</protein>
<evidence type="ECO:0000313" key="9">
    <source>
        <dbReference type="EMBL" id="MDI6101963.1"/>
    </source>
</evidence>
<dbReference type="EMBL" id="JASCTH010000017">
    <property type="protein sequence ID" value="MDI6101963.1"/>
    <property type="molecule type" value="Genomic_DNA"/>
</dbReference>
<dbReference type="Pfam" id="PF03704">
    <property type="entry name" value="BTAD"/>
    <property type="match status" value="1"/>
</dbReference>
<evidence type="ECO:0000256" key="2">
    <source>
        <dbReference type="ARBA" id="ARBA00023015"/>
    </source>
</evidence>
<keyword evidence="4" id="KW-0804">Transcription</keyword>
<keyword evidence="7" id="KW-0812">Transmembrane</keyword>
<keyword evidence="3 5" id="KW-0238">DNA-binding</keyword>
<dbReference type="CDD" id="cd00383">
    <property type="entry name" value="trans_reg_C"/>
    <property type="match status" value="1"/>
</dbReference>
<dbReference type="Pfam" id="PF00486">
    <property type="entry name" value="Trans_reg_C"/>
    <property type="match status" value="1"/>
</dbReference>
<dbReference type="InterPro" id="IPR051677">
    <property type="entry name" value="AfsR-DnrI-RedD_regulator"/>
</dbReference>
<comment type="caution">
    <text evidence="9">The sequence shown here is derived from an EMBL/GenBank/DDBJ whole genome shotgun (WGS) entry which is preliminary data.</text>
</comment>
<evidence type="ECO:0000256" key="7">
    <source>
        <dbReference type="SAM" id="Phobius"/>
    </source>
</evidence>
<evidence type="ECO:0000256" key="4">
    <source>
        <dbReference type="ARBA" id="ARBA00023163"/>
    </source>
</evidence>
<dbReference type="Gene3D" id="1.10.10.10">
    <property type="entry name" value="Winged helix-like DNA-binding domain superfamily/Winged helix DNA-binding domain"/>
    <property type="match status" value="1"/>
</dbReference>
<dbReference type="InterPro" id="IPR001867">
    <property type="entry name" value="OmpR/PhoB-type_DNA-bd"/>
</dbReference>
<dbReference type="SMART" id="SM00862">
    <property type="entry name" value="Trans_reg_C"/>
    <property type="match status" value="1"/>
</dbReference>
<keyword evidence="7" id="KW-0472">Membrane</keyword>
<evidence type="ECO:0000313" key="10">
    <source>
        <dbReference type="Proteomes" id="UP001241758"/>
    </source>
</evidence>
<organism evidence="9 10">
    <name type="scientific">Actinoplanes sandaracinus</name>
    <dbReference type="NCBI Taxonomy" id="3045177"/>
    <lineage>
        <taxon>Bacteria</taxon>
        <taxon>Bacillati</taxon>
        <taxon>Actinomycetota</taxon>
        <taxon>Actinomycetes</taxon>
        <taxon>Micromonosporales</taxon>
        <taxon>Micromonosporaceae</taxon>
        <taxon>Actinoplanes</taxon>
    </lineage>
</organism>
<evidence type="ECO:0000256" key="6">
    <source>
        <dbReference type="SAM" id="MobiDB-lite"/>
    </source>
</evidence>
<keyword evidence="2" id="KW-0805">Transcription regulation</keyword>
<evidence type="ECO:0000256" key="1">
    <source>
        <dbReference type="ARBA" id="ARBA00005820"/>
    </source>
</evidence>
<dbReference type="CDD" id="cd15831">
    <property type="entry name" value="BTAD"/>
    <property type="match status" value="1"/>
</dbReference>
<dbReference type="Gene3D" id="1.10.150.320">
    <property type="entry name" value="Photosystem II 12 kDa extrinsic protein"/>
    <property type="match status" value="1"/>
</dbReference>
<dbReference type="PANTHER" id="PTHR35807">
    <property type="entry name" value="TRANSCRIPTIONAL REGULATOR REDD-RELATED"/>
    <property type="match status" value="1"/>
</dbReference>
<keyword evidence="10" id="KW-1185">Reference proteome</keyword>
<feature type="compositionally biased region" description="Low complexity" evidence="6">
    <location>
        <begin position="309"/>
        <end position="321"/>
    </location>
</feature>
<feature type="transmembrane region" description="Helical" evidence="7">
    <location>
        <begin position="385"/>
        <end position="404"/>
    </location>
</feature>
<dbReference type="SUPFAM" id="SSF81585">
    <property type="entry name" value="PsbU/PolX domain-like"/>
    <property type="match status" value="1"/>
</dbReference>
<dbReference type="SUPFAM" id="SSF48452">
    <property type="entry name" value="TPR-like"/>
    <property type="match status" value="1"/>
</dbReference>
<dbReference type="SMART" id="SM01043">
    <property type="entry name" value="BTAD"/>
    <property type="match status" value="1"/>
</dbReference>
<keyword evidence="7" id="KW-1133">Transmembrane helix</keyword>
<gene>
    <name evidence="9" type="ORF">QLQ12_25420</name>
</gene>
<dbReference type="InterPro" id="IPR011990">
    <property type="entry name" value="TPR-like_helical_dom_sf"/>
</dbReference>
<evidence type="ECO:0000259" key="8">
    <source>
        <dbReference type="PROSITE" id="PS51755"/>
    </source>
</evidence>
<dbReference type="Proteomes" id="UP001241758">
    <property type="component" value="Unassembled WGS sequence"/>
</dbReference>
<feature type="transmembrane region" description="Helical" evidence="7">
    <location>
        <begin position="424"/>
        <end position="443"/>
    </location>
</feature>
<feature type="transmembrane region" description="Helical" evidence="7">
    <location>
        <begin position="353"/>
        <end position="373"/>
    </location>
</feature>
<name>A0ABT6WQF7_9ACTN</name>
<dbReference type="SUPFAM" id="SSF46894">
    <property type="entry name" value="C-terminal effector domain of the bipartite response regulators"/>
    <property type="match status" value="1"/>
</dbReference>
<proteinExistence type="inferred from homology"/>
<feature type="region of interest" description="Disordered" evidence="6">
    <location>
        <begin position="260"/>
        <end position="328"/>
    </location>
</feature>
<accession>A0ABT6WQF7</accession>
<dbReference type="Pfam" id="PF12836">
    <property type="entry name" value="HHH_3"/>
    <property type="match status" value="1"/>
</dbReference>
<feature type="DNA-binding region" description="OmpR/PhoB-type" evidence="5">
    <location>
        <begin position="2"/>
        <end position="106"/>
    </location>
</feature>
<evidence type="ECO:0000256" key="5">
    <source>
        <dbReference type="PROSITE-ProRule" id="PRU01091"/>
    </source>
</evidence>
<dbReference type="InterPro" id="IPR005158">
    <property type="entry name" value="BTAD"/>
</dbReference>
<dbReference type="RefSeq" id="WP_282762960.1">
    <property type="nucleotide sequence ID" value="NZ_JASCTH010000017.1"/>
</dbReference>
<dbReference type="PANTHER" id="PTHR35807:SF1">
    <property type="entry name" value="TRANSCRIPTIONAL REGULATOR REDD"/>
    <property type="match status" value="1"/>
</dbReference>
<dbReference type="Gene3D" id="1.25.40.10">
    <property type="entry name" value="Tetratricopeptide repeat domain"/>
    <property type="match status" value="1"/>
</dbReference>
<feature type="domain" description="OmpR/PhoB-type" evidence="8">
    <location>
        <begin position="2"/>
        <end position="106"/>
    </location>
</feature>
<evidence type="ECO:0000256" key="3">
    <source>
        <dbReference type="ARBA" id="ARBA00023125"/>
    </source>
</evidence>
<sequence length="560" mass="61060">MTDESAASPLRFEILGVVRAFRDSRQLDLGPAKQRAVLAVLLLNPGRPVPTHRIVDAVWGDEPPENGTNVVQKYVAGLRRVLDPDRSPRTPGELLALTDGGYVLHVGSLDVDDFRAALARADTERRAGRHEDAAGTVRRALDLWHGEPLGGLTGPLFDAARDGLADEQAAAWEMWAEIGLARGGETGLVSELSRLIREYPLREGLRAQLMIALHQSGRQAEALAVFRDARAYFLEELGAEPGDRLQETHRRILRNEPFYTEPVDPWAGRQEPTPPPADPVSVQPYSPPPSSPAPYSPAPYSPATHSPIPHQAAAHQQAPYAAAPPHPPAWSGAGPLPGHLFAPRRQGVPWAEVVLAAMLPLVTCSLGSWLYFAYAAVQRRTRRDVIVAAGYFAMFVTMMFLMLIDPSNVEIEPLNPTEEAGIMIGFLLIPVAAVHGAVLAAHPGDNHRARARRELARQFAAINPGGARQAGIGRPDLLRSFDDGGLVDLNHAPVQEVARLQGISPIEAHRIVLDRYERGPYSSPAELPMRGLLPQRTVRRLSPWLICVPPEQMTLQPPAL</sequence>
<comment type="similarity">
    <text evidence="1">Belongs to the AfsR/DnrI/RedD regulatory family.</text>
</comment>
<feature type="compositionally biased region" description="Pro residues" evidence="6">
    <location>
        <begin position="285"/>
        <end position="300"/>
    </location>
</feature>
<dbReference type="InterPro" id="IPR016032">
    <property type="entry name" value="Sig_transdc_resp-reg_C-effctor"/>
</dbReference>